<dbReference type="OrthoDB" id="38734at10239"/>
<dbReference type="EMBL" id="KF740664">
    <property type="protein sequence ID" value="AHH01583.1"/>
    <property type="molecule type" value="Genomic_DNA"/>
</dbReference>
<protein>
    <submittedName>
        <fullName evidence="2">Uncharacterized protein</fullName>
    </submittedName>
</protein>
<sequence length="137" mass="16180">MNVERGPLVRQTERKRNVSSGSQLSPIDILSIRLRNELARYQEVSEDLRRNWQEEMKGLPQISSMNTGTLAIALIILYRLGDTFTAEEIRSELDRFVFPESEETNEEKARFDLKKKEEIFRYIRAVNNYRERNRLSA</sequence>
<feature type="region of interest" description="Disordered" evidence="1">
    <location>
        <begin position="1"/>
        <end position="20"/>
    </location>
</feature>
<dbReference type="RefSeq" id="YP_009000918.1">
    <property type="nucleotide sequence ID" value="NC_023423.1"/>
</dbReference>
<organism evidence="2 3">
    <name type="scientific">Pithovirus sibericum</name>
    <dbReference type="NCBI Taxonomy" id="1450746"/>
    <lineage>
        <taxon>Viruses</taxon>
        <taxon>Pithoviruses</taxon>
        <taxon>Orthopithovirinae</taxon>
        <taxon>Alphapithovirus</taxon>
        <taxon>Alphapithovirus sibericum</taxon>
    </lineage>
</organism>
<name>W5S4B1_9VIRU</name>
<dbReference type="KEGG" id="vg:18266044"/>
<gene>
    <name evidence="2" type="ORF">pv_16</name>
</gene>
<dbReference type="GeneID" id="18266044"/>
<evidence type="ECO:0000313" key="2">
    <source>
        <dbReference type="EMBL" id="AHH01583.1"/>
    </source>
</evidence>
<reference evidence="2 3" key="1">
    <citation type="journal article" date="2014" name="Proc. Natl. Acad. Sci. U.S.A.">
        <title>Thirty-thousand-year-old distant relative of giant icosahedral DNA viruses with a pandoravirus morphology.</title>
        <authorList>
            <person name="Legendre M."/>
            <person name="Bartoli J."/>
            <person name="Shmakova L."/>
            <person name="Jeudy S."/>
            <person name="Labadie K."/>
            <person name="Adrait A."/>
            <person name="Lescot M."/>
            <person name="Poirot O."/>
            <person name="Bertaux L."/>
            <person name="Bruley C."/>
            <person name="Coute Y."/>
            <person name="Rivkina E."/>
            <person name="Abergel C."/>
            <person name="Claverie J.M."/>
        </authorList>
    </citation>
    <scope>NUCLEOTIDE SEQUENCE [LARGE SCALE GENOMIC DNA]</scope>
    <source>
        <strain evidence="2">P1084-T</strain>
    </source>
</reference>
<accession>W5S4B1</accession>
<proteinExistence type="predicted"/>
<evidence type="ECO:0000256" key="1">
    <source>
        <dbReference type="SAM" id="MobiDB-lite"/>
    </source>
</evidence>
<keyword evidence="3" id="KW-1185">Reference proteome</keyword>
<evidence type="ECO:0000313" key="3">
    <source>
        <dbReference type="Proteomes" id="UP000202176"/>
    </source>
</evidence>
<dbReference type="Proteomes" id="UP000202176">
    <property type="component" value="Segment"/>
</dbReference>